<evidence type="ECO:0000256" key="2">
    <source>
        <dbReference type="ARBA" id="ARBA00022840"/>
    </source>
</evidence>
<evidence type="ECO:0000313" key="7">
    <source>
        <dbReference type="Proteomes" id="UP000237000"/>
    </source>
</evidence>
<name>A0A2P5BPP1_TREOI</name>
<comment type="catalytic activity">
    <reaction evidence="3">
        <text>L-seryl-[protein] + ATP = O-phospho-L-seryl-[protein] + ADP + H(+)</text>
        <dbReference type="Rhea" id="RHEA:17989"/>
        <dbReference type="Rhea" id="RHEA-COMP:9863"/>
        <dbReference type="Rhea" id="RHEA-COMP:11604"/>
        <dbReference type="ChEBI" id="CHEBI:15378"/>
        <dbReference type="ChEBI" id="CHEBI:29999"/>
        <dbReference type="ChEBI" id="CHEBI:30616"/>
        <dbReference type="ChEBI" id="CHEBI:83421"/>
        <dbReference type="ChEBI" id="CHEBI:456216"/>
    </reaction>
</comment>
<dbReference type="Gene3D" id="1.10.510.10">
    <property type="entry name" value="Transferase(Phosphotransferase) domain 1"/>
    <property type="match status" value="2"/>
</dbReference>
<dbReference type="InterPro" id="IPR011009">
    <property type="entry name" value="Kinase-like_dom_sf"/>
</dbReference>
<dbReference type="PROSITE" id="PS50011">
    <property type="entry name" value="PROTEIN_KINASE_DOM"/>
    <property type="match status" value="1"/>
</dbReference>
<dbReference type="SUPFAM" id="SSF56112">
    <property type="entry name" value="Protein kinase-like (PK-like)"/>
    <property type="match status" value="1"/>
</dbReference>
<dbReference type="InterPro" id="IPR045274">
    <property type="entry name" value="WAK-like"/>
</dbReference>
<dbReference type="PROSITE" id="PS00108">
    <property type="entry name" value="PROTEIN_KINASE_ST"/>
    <property type="match status" value="1"/>
</dbReference>
<dbReference type="EMBL" id="JXTC01000482">
    <property type="protein sequence ID" value="PON50777.1"/>
    <property type="molecule type" value="Genomic_DNA"/>
</dbReference>
<dbReference type="GO" id="GO:0005524">
    <property type="term" value="F:ATP binding"/>
    <property type="evidence" value="ECO:0007669"/>
    <property type="project" value="UniProtKB-KW"/>
</dbReference>
<dbReference type="AlphaFoldDB" id="A0A2P5BPP1"/>
<organism evidence="6 7">
    <name type="scientific">Trema orientale</name>
    <name type="common">Charcoal tree</name>
    <name type="synonym">Celtis orientalis</name>
    <dbReference type="NCBI Taxonomy" id="63057"/>
    <lineage>
        <taxon>Eukaryota</taxon>
        <taxon>Viridiplantae</taxon>
        <taxon>Streptophyta</taxon>
        <taxon>Embryophyta</taxon>
        <taxon>Tracheophyta</taxon>
        <taxon>Spermatophyta</taxon>
        <taxon>Magnoliopsida</taxon>
        <taxon>eudicotyledons</taxon>
        <taxon>Gunneridae</taxon>
        <taxon>Pentapetalae</taxon>
        <taxon>rosids</taxon>
        <taxon>fabids</taxon>
        <taxon>Rosales</taxon>
        <taxon>Cannabaceae</taxon>
        <taxon>Trema</taxon>
    </lineage>
</organism>
<gene>
    <name evidence="6" type="ORF">TorRG33x02_313000</name>
</gene>
<keyword evidence="7" id="KW-1185">Reference proteome</keyword>
<keyword evidence="6" id="KW-0418">Kinase</keyword>
<keyword evidence="6" id="KW-0808">Transferase</keyword>
<keyword evidence="1" id="KW-0547">Nucleotide-binding</keyword>
<accession>A0A2P5BPP1</accession>
<keyword evidence="6" id="KW-0723">Serine/threonine-protein kinase</keyword>
<dbReference type="OrthoDB" id="4062651at2759"/>
<evidence type="ECO:0000256" key="1">
    <source>
        <dbReference type="ARBA" id="ARBA00022741"/>
    </source>
</evidence>
<evidence type="ECO:0000313" key="6">
    <source>
        <dbReference type="EMBL" id="PON50777.1"/>
    </source>
</evidence>
<evidence type="ECO:0000256" key="3">
    <source>
        <dbReference type="ARBA" id="ARBA00047558"/>
    </source>
</evidence>
<sequence>MLRPWKTRLRIATEIALAIDYLHSLAHPPIIHRDIKSTNILLDEKYAAKVSDFGASVLIPPGQTGIATLFGVVLVELITGEKPTSNGVRTGAKSNIIQYFVSTVRESSGEKYVEKIVDSEVVYDEVLETEQIEAVAELATRCLDGNGVRRPSMKEVADELAGLNKLHGNNYCGAQQRGEETERLLVVDDHDQASSGSRANVQNLVKYATFDVSRNDMET</sequence>
<comment type="caution">
    <text evidence="6">The sequence shown here is derived from an EMBL/GenBank/DDBJ whole genome shotgun (WGS) entry which is preliminary data.</text>
</comment>
<dbReference type="Proteomes" id="UP000237000">
    <property type="component" value="Unassembled WGS sequence"/>
</dbReference>
<dbReference type="InterPro" id="IPR008271">
    <property type="entry name" value="Ser/Thr_kinase_AS"/>
</dbReference>
<dbReference type="GO" id="GO:0007166">
    <property type="term" value="P:cell surface receptor signaling pathway"/>
    <property type="evidence" value="ECO:0007669"/>
    <property type="project" value="InterPro"/>
</dbReference>
<dbReference type="PANTHER" id="PTHR27005:SF315">
    <property type="entry name" value="PROTEIN KINASE DOMAIN-CONTAINING PROTEIN"/>
    <property type="match status" value="1"/>
</dbReference>
<dbReference type="Pfam" id="PF00069">
    <property type="entry name" value="Pkinase"/>
    <property type="match status" value="1"/>
</dbReference>
<evidence type="ECO:0000259" key="5">
    <source>
        <dbReference type="PROSITE" id="PS50011"/>
    </source>
</evidence>
<reference evidence="7" key="1">
    <citation type="submission" date="2016-06" db="EMBL/GenBank/DDBJ databases">
        <title>Parallel loss of symbiosis genes in relatives of nitrogen-fixing non-legume Parasponia.</title>
        <authorList>
            <person name="Van Velzen R."/>
            <person name="Holmer R."/>
            <person name="Bu F."/>
            <person name="Rutten L."/>
            <person name="Van Zeijl A."/>
            <person name="Liu W."/>
            <person name="Santuari L."/>
            <person name="Cao Q."/>
            <person name="Sharma T."/>
            <person name="Shen D."/>
            <person name="Roswanjaya Y."/>
            <person name="Wardhani T."/>
            <person name="Kalhor M.S."/>
            <person name="Jansen J."/>
            <person name="Van den Hoogen J."/>
            <person name="Gungor B."/>
            <person name="Hartog M."/>
            <person name="Hontelez J."/>
            <person name="Verver J."/>
            <person name="Yang W.-C."/>
            <person name="Schijlen E."/>
            <person name="Repin R."/>
            <person name="Schilthuizen M."/>
            <person name="Schranz E."/>
            <person name="Heidstra R."/>
            <person name="Miyata K."/>
            <person name="Fedorova E."/>
            <person name="Kohlen W."/>
            <person name="Bisseling T."/>
            <person name="Smit S."/>
            <person name="Geurts R."/>
        </authorList>
    </citation>
    <scope>NUCLEOTIDE SEQUENCE [LARGE SCALE GENOMIC DNA]</scope>
    <source>
        <strain evidence="7">cv. RG33-2</strain>
    </source>
</reference>
<dbReference type="PANTHER" id="PTHR27005">
    <property type="entry name" value="WALL-ASSOCIATED RECEPTOR KINASE-LIKE 21"/>
    <property type="match status" value="1"/>
</dbReference>
<dbReference type="GO" id="GO:0005886">
    <property type="term" value="C:plasma membrane"/>
    <property type="evidence" value="ECO:0007669"/>
    <property type="project" value="TreeGrafter"/>
</dbReference>
<protein>
    <submittedName>
        <fullName evidence="6">Serine/threonine protein kinase</fullName>
    </submittedName>
</protein>
<dbReference type="InterPro" id="IPR000719">
    <property type="entry name" value="Prot_kinase_dom"/>
</dbReference>
<proteinExistence type="predicted"/>
<dbReference type="GO" id="GO:0004674">
    <property type="term" value="F:protein serine/threonine kinase activity"/>
    <property type="evidence" value="ECO:0007669"/>
    <property type="project" value="UniProtKB-KW"/>
</dbReference>
<keyword evidence="2" id="KW-0067">ATP-binding</keyword>
<comment type="catalytic activity">
    <reaction evidence="4">
        <text>L-threonyl-[protein] + ATP = O-phospho-L-threonyl-[protein] + ADP + H(+)</text>
        <dbReference type="Rhea" id="RHEA:46608"/>
        <dbReference type="Rhea" id="RHEA-COMP:11060"/>
        <dbReference type="Rhea" id="RHEA-COMP:11605"/>
        <dbReference type="ChEBI" id="CHEBI:15378"/>
        <dbReference type="ChEBI" id="CHEBI:30013"/>
        <dbReference type="ChEBI" id="CHEBI:30616"/>
        <dbReference type="ChEBI" id="CHEBI:61977"/>
        <dbReference type="ChEBI" id="CHEBI:456216"/>
    </reaction>
</comment>
<evidence type="ECO:0000256" key="4">
    <source>
        <dbReference type="ARBA" id="ARBA00047951"/>
    </source>
</evidence>
<feature type="domain" description="Protein kinase" evidence="5">
    <location>
        <begin position="1"/>
        <end position="163"/>
    </location>
</feature>
<dbReference type="InParanoid" id="A0A2P5BPP1"/>
<dbReference type="STRING" id="63057.A0A2P5BPP1"/>